<organism evidence="4 5">
    <name type="scientific">Oceanospirillum multiglobuliferum</name>
    <dbReference type="NCBI Taxonomy" id="64969"/>
    <lineage>
        <taxon>Bacteria</taxon>
        <taxon>Pseudomonadati</taxon>
        <taxon>Pseudomonadota</taxon>
        <taxon>Gammaproteobacteria</taxon>
        <taxon>Oceanospirillales</taxon>
        <taxon>Oceanospirillaceae</taxon>
        <taxon>Oceanospirillum</taxon>
    </lineage>
</organism>
<feature type="region of interest" description="Disordered" evidence="2">
    <location>
        <begin position="1"/>
        <end position="24"/>
    </location>
</feature>
<reference evidence="4 5" key="1">
    <citation type="submission" date="2017-01" db="EMBL/GenBank/DDBJ databases">
        <title>Genome Sequencing of a Marine Spirillum, Oceanospirillum multiglobuliferum ATCC 33336, from Japan.</title>
        <authorList>
            <person name="Carney J.G."/>
            <person name="Trachtenberg A.M."/>
            <person name="Rheaume B.A."/>
            <person name="Linnane J.D."/>
            <person name="Pitts N.L."/>
            <person name="Mykles D.L."/>
            <person name="Maclea K.S."/>
        </authorList>
    </citation>
    <scope>NUCLEOTIDE SEQUENCE [LARGE SCALE GENOMIC DNA]</scope>
    <source>
        <strain evidence="4 5">ATCC 33336</strain>
    </source>
</reference>
<keyword evidence="3" id="KW-1133">Transmembrane helix</keyword>
<keyword evidence="1" id="KW-0175">Coiled coil</keyword>
<dbReference type="OrthoDB" id="9957058at2"/>
<evidence type="ECO:0000313" key="4">
    <source>
        <dbReference type="EMBL" id="OPX55768.1"/>
    </source>
</evidence>
<feature type="compositionally biased region" description="Basic and acidic residues" evidence="2">
    <location>
        <begin position="9"/>
        <end position="24"/>
    </location>
</feature>
<comment type="caution">
    <text evidence="4">The sequence shown here is derived from an EMBL/GenBank/DDBJ whole genome shotgun (WGS) entry which is preliminary data.</text>
</comment>
<dbReference type="RefSeq" id="WP_078744771.1">
    <property type="nucleotide sequence ID" value="NZ_FUXG01000006.1"/>
</dbReference>
<sequence>MEASNATADSKKDSGTHSHPRLAEQELFGLNIQLETRERLVRLEEENRHLKELVTELSDKQKRLRQSLDELRSEQSSQLNERAGKLSTRIDTLGRRSDRLFSFWMLSTMLLMLFVVGLMAKLSL</sequence>
<keyword evidence="3" id="KW-0812">Transmembrane</keyword>
<gene>
    <name evidence="4" type="ORF">BTE48_07725</name>
</gene>
<keyword evidence="3" id="KW-0472">Membrane</keyword>
<dbReference type="EMBL" id="MTSM01000007">
    <property type="protein sequence ID" value="OPX55768.1"/>
    <property type="molecule type" value="Genomic_DNA"/>
</dbReference>
<feature type="coiled-coil region" evidence="1">
    <location>
        <begin position="33"/>
        <end position="74"/>
    </location>
</feature>
<protein>
    <submittedName>
        <fullName evidence="4">Uncharacterized protein</fullName>
    </submittedName>
</protein>
<dbReference type="AlphaFoldDB" id="A0A1T4NL13"/>
<keyword evidence="5" id="KW-1185">Reference proteome</keyword>
<dbReference type="Proteomes" id="UP000191418">
    <property type="component" value="Unassembled WGS sequence"/>
</dbReference>
<evidence type="ECO:0000313" key="5">
    <source>
        <dbReference type="Proteomes" id="UP000191418"/>
    </source>
</evidence>
<evidence type="ECO:0000256" key="3">
    <source>
        <dbReference type="SAM" id="Phobius"/>
    </source>
</evidence>
<accession>A0A1T4NL13</accession>
<proteinExistence type="predicted"/>
<evidence type="ECO:0000256" key="1">
    <source>
        <dbReference type="SAM" id="Coils"/>
    </source>
</evidence>
<feature type="transmembrane region" description="Helical" evidence="3">
    <location>
        <begin position="100"/>
        <end position="120"/>
    </location>
</feature>
<dbReference type="STRING" id="64969.SAMN02745127_01146"/>
<name>A0A1T4NL13_9GAMM</name>
<evidence type="ECO:0000256" key="2">
    <source>
        <dbReference type="SAM" id="MobiDB-lite"/>
    </source>
</evidence>